<feature type="non-terminal residue" evidence="1">
    <location>
        <position position="1"/>
    </location>
</feature>
<evidence type="ECO:0000313" key="1">
    <source>
        <dbReference type="EMBL" id="MCI56747.1"/>
    </source>
</evidence>
<protein>
    <submittedName>
        <fullName evidence="1">Uncharacterized protein</fullName>
    </submittedName>
</protein>
<dbReference type="EMBL" id="LXQA010517436">
    <property type="protein sequence ID" value="MCI56747.1"/>
    <property type="molecule type" value="Genomic_DNA"/>
</dbReference>
<evidence type="ECO:0000313" key="2">
    <source>
        <dbReference type="Proteomes" id="UP000265520"/>
    </source>
</evidence>
<reference evidence="1 2" key="1">
    <citation type="journal article" date="2018" name="Front. Plant Sci.">
        <title>Red Clover (Trifolium pratense) and Zigzag Clover (T. medium) - A Picture of Genomic Similarities and Differences.</title>
        <authorList>
            <person name="Dluhosova J."/>
            <person name="Istvanek J."/>
            <person name="Nedelnik J."/>
            <person name="Repkova J."/>
        </authorList>
    </citation>
    <scope>NUCLEOTIDE SEQUENCE [LARGE SCALE GENOMIC DNA]</scope>
    <source>
        <strain evidence="2">cv. 10/8</strain>
        <tissue evidence="1">Leaf</tissue>
    </source>
</reference>
<organism evidence="1 2">
    <name type="scientific">Trifolium medium</name>
    <dbReference type="NCBI Taxonomy" id="97028"/>
    <lineage>
        <taxon>Eukaryota</taxon>
        <taxon>Viridiplantae</taxon>
        <taxon>Streptophyta</taxon>
        <taxon>Embryophyta</taxon>
        <taxon>Tracheophyta</taxon>
        <taxon>Spermatophyta</taxon>
        <taxon>Magnoliopsida</taxon>
        <taxon>eudicotyledons</taxon>
        <taxon>Gunneridae</taxon>
        <taxon>Pentapetalae</taxon>
        <taxon>rosids</taxon>
        <taxon>fabids</taxon>
        <taxon>Fabales</taxon>
        <taxon>Fabaceae</taxon>
        <taxon>Papilionoideae</taxon>
        <taxon>50 kb inversion clade</taxon>
        <taxon>NPAAA clade</taxon>
        <taxon>Hologalegina</taxon>
        <taxon>IRL clade</taxon>
        <taxon>Trifolieae</taxon>
        <taxon>Trifolium</taxon>
    </lineage>
</organism>
<keyword evidence="2" id="KW-1185">Reference proteome</keyword>
<proteinExistence type="predicted"/>
<dbReference type="AlphaFoldDB" id="A0A392T8I0"/>
<comment type="caution">
    <text evidence="1">The sequence shown here is derived from an EMBL/GenBank/DDBJ whole genome shotgun (WGS) entry which is preliminary data.</text>
</comment>
<sequence length="26" mass="2823">VVVEVRFVAELEVEGGELGESMEQTS</sequence>
<dbReference type="Proteomes" id="UP000265520">
    <property type="component" value="Unassembled WGS sequence"/>
</dbReference>
<name>A0A392T8I0_9FABA</name>
<accession>A0A392T8I0</accession>